<comment type="caution">
    <text evidence="1">The sequence shown here is derived from an EMBL/GenBank/DDBJ whole genome shotgun (WGS) entry which is preliminary data.</text>
</comment>
<protein>
    <submittedName>
        <fullName evidence="1">Uncharacterized protein</fullName>
    </submittedName>
</protein>
<dbReference type="Proteomes" id="UP001198242">
    <property type="component" value="Unassembled WGS sequence"/>
</dbReference>
<dbReference type="Pfam" id="PF21983">
    <property type="entry name" value="NikA-like"/>
    <property type="match status" value="1"/>
</dbReference>
<evidence type="ECO:0000313" key="2">
    <source>
        <dbReference type="Proteomes" id="UP001198242"/>
    </source>
</evidence>
<proteinExistence type="predicted"/>
<name>A0AAE3JAW3_9FIRM</name>
<organism evidence="1 2">
    <name type="scientific">Hominilimicola fabiformis</name>
    <dbReference type="NCBI Taxonomy" id="2885356"/>
    <lineage>
        <taxon>Bacteria</taxon>
        <taxon>Bacillati</taxon>
        <taxon>Bacillota</taxon>
        <taxon>Clostridia</taxon>
        <taxon>Eubacteriales</taxon>
        <taxon>Oscillospiraceae</taxon>
        <taxon>Hominilimicola</taxon>
    </lineage>
</organism>
<dbReference type="EMBL" id="JAJEQM010000032">
    <property type="protein sequence ID" value="MCC2211866.1"/>
    <property type="molecule type" value="Genomic_DNA"/>
</dbReference>
<dbReference type="RefSeq" id="WP_022230094.1">
    <property type="nucleotide sequence ID" value="NZ_JAJEQM010000032.1"/>
</dbReference>
<evidence type="ECO:0000313" key="1">
    <source>
        <dbReference type="EMBL" id="MCC2211866.1"/>
    </source>
</evidence>
<reference evidence="1 2" key="1">
    <citation type="submission" date="2021-10" db="EMBL/GenBank/DDBJ databases">
        <title>Anaerobic single-cell dispensing facilitates the cultivation of human gut bacteria.</title>
        <authorList>
            <person name="Afrizal A."/>
        </authorList>
    </citation>
    <scope>NUCLEOTIDE SEQUENCE [LARGE SCALE GENOMIC DNA]</scope>
    <source>
        <strain evidence="1 2">CLA-AA-H232</strain>
    </source>
</reference>
<accession>A0AAE3JAW3</accession>
<dbReference type="AlphaFoldDB" id="A0AAE3JAW3"/>
<sequence>MAKYSKFLKMRVSPEDIEIMIKKAETLKISRSDFVRQAIRNSNVYALPSEDIRKFTSELRDINKNIDKIVTRCNKGKLKSVNLEKTQEAIQKVSEELNALRIAIEEKNN</sequence>
<gene>
    <name evidence="1" type="ORF">LKE05_13855</name>
</gene>
<dbReference type="InterPro" id="IPR053842">
    <property type="entry name" value="NikA-like"/>
</dbReference>
<keyword evidence="2" id="KW-1185">Reference proteome</keyword>